<proteinExistence type="inferred from homology"/>
<sequence>MAGKAIRVFFMVMAAVGLVAQAAPVRADLAEALQATRSSDWDRATRAAAALEDQAARDVVIWTLLRARQGSWQDYRDFLARNSDWPGLPLLRARGEDAIPENAAPADVLAYFAPQAPRTGTGARRLAAAQAATGDAEGAVETLATAWRHLNLDREEQAIFLREHFREITPQNIARLDRLLWEGRTGDARAMLDSVPPAWQRLAEARIALRIDQPGVDGLIAAVPAALQDHPGLAYERFQWRLRKGRIDSARELLDAQSTSAAALGDPEAWANRRRSLARDLMRDDRDREAYRLAANHFLTEGNHYADLEWLSGFIALRKLNDPETALGHFRRFEDAVASPISLGRAGYWQGRALEALGRPNEARAAYAMGAEHQTAFYGQLAAERAGIAPDPALAGRETYPDWAASPYARTSVFRAARALQQAGQRSLAERFLVHLSERLTLEEMGALADVALAWDEPHIALKIAKFAAEDGRVLHRAYHPVTNLVPGQGLAVNRALALAIARRESEFDPAVVSPAGARGLMQLMPGTGELMAGKLGEPFSAARLLSDPAQNVRFGAAYLDQLIEEFGENLTLIAIGYNAGPGRSRSWTERFGSPKGLDEDAMVDWIEHVPFRETRNYIMRVTESRVIYEMRLTGRAQPFRVIERLTAR</sequence>
<feature type="chain" id="PRO_5002722830" evidence="4">
    <location>
        <begin position="23"/>
        <end position="649"/>
    </location>
</feature>
<feature type="domain" description="Transglycosylase SLT" evidence="5">
    <location>
        <begin position="492"/>
        <end position="594"/>
    </location>
</feature>
<dbReference type="Gene3D" id="1.25.20.10">
    <property type="entry name" value="Bacterial muramidases"/>
    <property type="match status" value="1"/>
</dbReference>
<dbReference type="GO" id="GO:0004553">
    <property type="term" value="F:hydrolase activity, hydrolyzing O-glycosyl compounds"/>
    <property type="evidence" value="ECO:0007669"/>
    <property type="project" value="InterPro"/>
</dbReference>
<comment type="similarity">
    <text evidence="2">Belongs to the virb1 family.</text>
</comment>
<gene>
    <name evidence="6" type="ordered locus">Dshi_0150</name>
</gene>
<dbReference type="InterPro" id="IPR000189">
    <property type="entry name" value="Transglyc_AS"/>
</dbReference>
<dbReference type="CDD" id="cd13401">
    <property type="entry name" value="Slt70-like"/>
    <property type="match status" value="1"/>
</dbReference>
<dbReference type="InterPro" id="IPR008258">
    <property type="entry name" value="Transglycosylase_SLT_dom_1"/>
</dbReference>
<accession>A8LKQ6</accession>
<dbReference type="OrthoDB" id="9815002at2"/>
<dbReference type="EC" id="3.2.1.-" evidence="6"/>
<dbReference type="AlphaFoldDB" id="A8LKQ6"/>
<dbReference type="InterPro" id="IPR008939">
    <property type="entry name" value="Lytic_TGlycosylase_superhlx_U"/>
</dbReference>
<dbReference type="KEGG" id="dsh:Dshi_0150"/>
<dbReference type="GO" id="GO:0008933">
    <property type="term" value="F:peptidoglycan lytic transglycosylase activity"/>
    <property type="evidence" value="ECO:0007669"/>
    <property type="project" value="InterPro"/>
</dbReference>
<keyword evidence="7" id="KW-1185">Reference proteome</keyword>
<dbReference type="PROSITE" id="PS00922">
    <property type="entry name" value="TRANSGLYCOSYLASE"/>
    <property type="match status" value="1"/>
</dbReference>
<dbReference type="Pfam" id="PF01464">
    <property type="entry name" value="SLT"/>
    <property type="match status" value="1"/>
</dbReference>
<comment type="similarity">
    <text evidence="1">Belongs to the transglycosylase Slt family.</text>
</comment>
<dbReference type="SUPFAM" id="SSF53955">
    <property type="entry name" value="Lysozyme-like"/>
    <property type="match status" value="1"/>
</dbReference>
<keyword evidence="3 4" id="KW-0732">Signal</keyword>
<dbReference type="RefSeq" id="WP_012176832.1">
    <property type="nucleotide sequence ID" value="NC_009952.1"/>
</dbReference>
<protein>
    <submittedName>
        <fullName evidence="6">Putative lytic transglycosylase catalytic</fullName>
        <ecNumber evidence="6">3.2.1.-</ecNumber>
    </submittedName>
</protein>
<feature type="signal peptide" evidence="4">
    <location>
        <begin position="1"/>
        <end position="22"/>
    </location>
</feature>
<dbReference type="Gene3D" id="1.10.530.10">
    <property type="match status" value="1"/>
</dbReference>
<dbReference type="SUPFAM" id="SSF48435">
    <property type="entry name" value="Bacterial muramidases"/>
    <property type="match status" value="1"/>
</dbReference>
<evidence type="ECO:0000256" key="2">
    <source>
        <dbReference type="ARBA" id="ARBA00009387"/>
    </source>
</evidence>
<evidence type="ECO:0000259" key="5">
    <source>
        <dbReference type="Pfam" id="PF01464"/>
    </source>
</evidence>
<dbReference type="STRING" id="398580.Dshi_0150"/>
<dbReference type="eggNOG" id="COG0741">
    <property type="taxonomic scope" value="Bacteria"/>
</dbReference>
<evidence type="ECO:0000256" key="1">
    <source>
        <dbReference type="ARBA" id="ARBA00007734"/>
    </source>
</evidence>
<dbReference type="GO" id="GO:0016020">
    <property type="term" value="C:membrane"/>
    <property type="evidence" value="ECO:0007669"/>
    <property type="project" value="InterPro"/>
</dbReference>
<evidence type="ECO:0000256" key="4">
    <source>
        <dbReference type="SAM" id="SignalP"/>
    </source>
</evidence>
<dbReference type="InterPro" id="IPR023346">
    <property type="entry name" value="Lysozyme-like_dom_sf"/>
</dbReference>
<keyword evidence="6" id="KW-0378">Hydrolase</keyword>
<reference evidence="7" key="1">
    <citation type="journal article" date="2010" name="ISME J.">
        <title>The complete genome sequence of the algal symbiont Dinoroseobacter shibae: a hitchhiker's guide to life in the sea.</title>
        <authorList>
            <person name="Wagner-Dobler I."/>
            <person name="Ballhausen B."/>
            <person name="Berger M."/>
            <person name="Brinkhoff T."/>
            <person name="Buchholz I."/>
            <person name="Bunk B."/>
            <person name="Cypionka H."/>
            <person name="Daniel R."/>
            <person name="Drepper T."/>
            <person name="Gerdts G."/>
            <person name="Hahnke S."/>
            <person name="Han C."/>
            <person name="Jahn D."/>
            <person name="Kalhoefer D."/>
            <person name="Kiss H."/>
            <person name="Klenk H.P."/>
            <person name="Kyrpides N."/>
            <person name="Liebl W."/>
            <person name="Liesegang H."/>
            <person name="Meincke L."/>
            <person name="Pati A."/>
            <person name="Petersen J."/>
            <person name="Piekarski T."/>
            <person name="Pommerenke C."/>
            <person name="Pradella S."/>
            <person name="Pukall R."/>
            <person name="Rabus R."/>
            <person name="Stackebrandt E."/>
            <person name="Thole S."/>
            <person name="Thompson L."/>
            <person name="Tielen P."/>
            <person name="Tomasch J."/>
            <person name="von Jan M."/>
            <person name="Wanphrut N."/>
            <person name="Wichels A."/>
            <person name="Zech H."/>
            <person name="Simon M."/>
        </authorList>
    </citation>
    <scope>NUCLEOTIDE SEQUENCE [LARGE SCALE GENOMIC DNA]</scope>
    <source>
        <strain evidence="7">DSM 16493 / NCIMB 14021 / DFL 12</strain>
    </source>
</reference>
<organism evidence="6 7">
    <name type="scientific">Dinoroseobacter shibae (strain DSM 16493 / NCIMB 14021 / DFL 12)</name>
    <dbReference type="NCBI Taxonomy" id="398580"/>
    <lineage>
        <taxon>Bacteria</taxon>
        <taxon>Pseudomonadati</taxon>
        <taxon>Pseudomonadota</taxon>
        <taxon>Alphaproteobacteria</taxon>
        <taxon>Rhodobacterales</taxon>
        <taxon>Roseobacteraceae</taxon>
        <taxon>Dinoroseobacter</taxon>
    </lineage>
</organism>
<dbReference type="HOGENOM" id="CLU_015184_0_1_5"/>
<evidence type="ECO:0000313" key="6">
    <source>
        <dbReference type="EMBL" id="ABV91899.1"/>
    </source>
</evidence>
<evidence type="ECO:0000256" key="3">
    <source>
        <dbReference type="ARBA" id="ARBA00022729"/>
    </source>
</evidence>
<dbReference type="PANTHER" id="PTHR37423">
    <property type="entry name" value="SOLUBLE LYTIC MUREIN TRANSGLYCOSYLASE-RELATED"/>
    <property type="match status" value="1"/>
</dbReference>
<dbReference type="Proteomes" id="UP000006833">
    <property type="component" value="Chromosome"/>
</dbReference>
<dbReference type="GO" id="GO:0000270">
    <property type="term" value="P:peptidoglycan metabolic process"/>
    <property type="evidence" value="ECO:0007669"/>
    <property type="project" value="InterPro"/>
</dbReference>
<dbReference type="EMBL" id="CP000830">
    <property type="protein sequence ID" value="ABV91899.1"/>
    <property type="molecule type" value="Genomic_DNA"/>
</dbReference>
<keyword evidence="6" id="KW-0326">Glycosidase</keyword>
<dbReference type="PANTHER" id="PTHR37423:SF2">
    <property type="entry name" value="MEMBRANE-BOUND LYTIC MUREIN TRANSGLYCOSYLASE C"/>
    <property type="match status" value="1"/>
</dbReference>
<evidence type="ECO:0000313" key="7">
    <source>
        <dbReference type="Proteomes" id="UP000006833"/>
    </source>
</evidence>
<name>A8LKQ6_DINSH</name>
<dbReference type="CAZy" id="GH23">
    <property type="family name" value="Glycoside Hydrolase Family 23"/>
</dbReference>
<dbReference type="GO" id="GO:0042597">
    <property type="term" value="C:periplasmic space"/>
    <property type="evidence" value="ECO:0007669"/>
    <property type="project" value="InterPro"/>
</dbReference>